<dbReference type="Proteomes" id="UP000461010">
    <property type="component" value="Unassembled WGS sequence"/>
</dbReference>
<name>A0A6L4WP00_9BACT</name>
<dbReference type="EMBL" id="WFKJ01000066">
    <property type="protein sequence ID" value="KAB7887213.1"/>
    <property type="molecule type" value="Genomic_DNA"/>
</dbReference>
<dbReference type="Proteomes" id="UP000472839">
    <property type="component" value="Unassembled WGS sequence"/>
</dbReference>
<keyword evidence="4" id="KW-1185">Reference proteome</keyword>
<evidence type="ECO:0000256" key="1">
    <source>
        <dbReference type="SAM" id="Phobius"/>
    </source>
</evidence>
<comment type="caution">
    <text evidence="2">The sequence shown here is derived from an EMBL/GenBank/DDBJ whole genome shotgun (WGS) entry which is preliminary data.</text>
</comment>
<evidence type="ECO:0000313" key="3">
    <source>
        <dbReference type="EMBL" id="KAB7887213.1"/>
    </source>
</evidence>
<accession>A0A6L4WP00</accession>
<evidence type="ECO:0000313" key="5">
    <source>
        <dbReference type="Proteomes" id="UP000472839"/>
    </source>
</evidence>
<feature type="transmembrane region" description="Helical" evidence="1">
    <location>
        <begin position="71"/>
        <end position="96"/>
    </location>
</feature>
<protein>
    <submittedName>
        <fullName evidence="2">Uncharacterized protein</fullName>
    </submittedName>
</protein>
<feature type="transmembrane region" description="Helical" evidence="1">
    <location>
        <begin position="123"/>
        <end position="146"/>
    </location>
</feature>
<feature type="transmembrane region" description="Helical" evidence="1">
    <location>
        <begin position="152"/>
        <end position="173"/>
    </location>
</feature>
<keyword evidence="1" id="KW-1133">Transmembrane helix</keyword>
<keyword evidence="1" id="KW-0812">Transmembrane</keyword>
<reference evidence="4 5" key="1">
    <citation type="submission" date="2019-10" db="EMBL/GenBank/DDBJ databases">
        <title>Poseidonibacter ostreae sp. nov., isolated from the gut of the Ostrea denselamellosa.</title>
        <authorList>
            <person name="Choi A."/>
        </authorList>
    </citation>
    <scope>NUCLEOTIDE SEQUENCE [LARGE SCALE GENOMIC DNA]</scope>
    <source>
        <strain evidence="2 5">SJOD-M-33</strain>
        <strain evidence="3 4">SJOD-M-5</strain>
    </source>
</reference>
<dbReference type="EMBL" id="WFKK01000075">
    <property type="protein sequence ID" value="KAB7884720.1"/>
    <property type="molecule type" value="Genomic_DNA"/>
</dbReference>
<organism evidence="2 5">
    <name type="scientific">Poseidonibacter ostreae</name>
    <dbReference type="NCBI Taxonomy" id="2654171"/>
    <lineage>
        <taxon>Bacteria</taxon>
        <taxon>Pseudomonadati</taxon>
        <taxon>Campylobacterota</taxon>
        <taxon>Epsilonproteobacteria</taxon>
        <taxon>Campylobacterales</taxon>
        <taxon>Arcobacteraceae</taxon>
        <taxon>Poseidonibacter</taxon>
    </lineage>
</organism>
<gene>
    <name evidence="3" type="ORF">GBG18_14185</name>
    <name evidence="2" type="ORF">GBG19_15425</name>
</gene>
<evidence type="ECO:0000313" key="2">
    <source>
        <dbReference type="EMBL" id="KAB7884720.1"/>
    </source>
</evidence>
<keyword evidence="1" id="KW-0472">Membrane</keyword>
<sequence length="257" mass="31307">MLNYLIIFLIILFCTYELLPKNILDFALKTIKKLGSFYEKLDSKIQLENIDFSKIPKQKIKTTKIKKISNWFFRAIFLSLAFIVIVFWDIFWHLLFKRLFEFLRALKIYEKFKIYINQKANKYFVLFIFISLFLIMEYFGIYSGILAVQGEVLLAILFYIAKFLMVFPVKILYQEGHDKLVKITWFNRRKELFVSALLWFESTSSFKKAKELFHKLKLFISKIKKSFKKNRQYRFIFQFKAYKRLLRIRKNQTRKNV</sequence>
<dbReference type="RefSeq" id="WP_152192128.1">
    <property type="nucleotide sequence ID" value="NZ_WFKJ01000066.1"/>
</dbReference>
<evidence type="ECO:0000313" key="4">
    <source>
        <dbReference type="Proteomes" id="UP000461010"/>
    </source>
</evidence>
<dbReference type="AlphaFoldDB" id="A0A6L4WP00"/>
<proteinExistence type="predicted"/>